<organism evidence="12 13">
    <name type="scientific">Paenimyroides marinum</name>
    <dbReference type="NCBI Taxonomy" id="1159016"/>
    <lineage>
        <taxon>Bacteria</taxon>
        <taxon>Pseudomonadati</taxon>
        <taxon>Bacteroidota</taxon>
        <taxon>Flavobacteriia</taxon>
        <taxon>Flavobacteriales</taxon>
        <taxon>Flavobacteriaceae</taxon>
        <taxon>Paenimyroides</taxon>
    </lineage>
</organism>
<dbReference type="Proteomes" id="UP000199634">
    <property type="component" value="Unassembled WGS sequence"/>
</dbReference>
<dbReference type="Gene3D" id="3.10.50.40">
    <property type="match status" value="1"/>
</dbReference>
<dbReference type="EMBL" id="FNXE01000032">
    <property type="protein sequence ID" value="SEH92587.1"/>
    <property type="molecule type" value="Genomic_DNA"/>
</dbReference>
<dbReference type="PANTHER" id="PTHR47861:SF3">
    <property type="entry name" value="FKBP-TYPE PEPTIDYL-PROLYL CIS-TRANS ISOMERASE SLYD"/>
    <property type="match status" value="1"/>
</dbReference>
<keyword evidence="7 9" id="KW-0413">Isomerase</keyword>
<reference evidence="12 13" key="1">
    <citation type="submission" date="2016-10" db="EMBL/GenBank/DDBJ databases">
        <authorList>
            <person name="de Groot N.N."/>
        </authorList>
    </citation>
    <scope>NUCLEOTIDE SEQUENCE [LARGE SCALE GENOMIC DNA]</scope>
    <source>
        <strain evidence="12 13">CGMCC 1.10825</strain>
    </source>
</reference>
<dbReference type="GO" id="GO:0042026">
    <property type="term" value="P:protein refolding"/>
    <property type="evidence" value="ECO:0007669"/>
    <property type="project" value="UniProtKB-ARBA"/>
</dbReference>
<sequence length="166" mass="17961">MTIENNYVVAVNYKLHTIEANGEKVFVEETNTENPLTYLHGVGMMIPKFEEELNGLTVGDKKSFTITPEEGYGSIDPNAIANLPLEMFSESGLPPVGAMLPLTDDQGNQFRAVVKEVNDAGVIADLNHPMAGKTLTFDVEVIAARPATDEELSHGHAHGIDGTESH</sequence>
<evidence type="ECO:0000256" key="3">
    <source>
        <dbReference type="ARBA" id="ARBA00006577"/>
    </source>
</evidence>
<feature type="domain" description="PPIase FKBP-type" evidence="11">
    <location>
        <begin position="6"/>
        <end position="84"/>
    </location>
</feature>
<keyword evidence="6" id="KW-0143">Chaperone</keyword>
<keyword evidence="13" id="KW-1185">Reference proteome</keyword>
<dbReference type="InterPro" id="IPR046357">
    <property type="entry name" value="PPIase_dom_sf"/>
</dbReference>
<comment type="function">
    <text evidence="8">Also involved in hydrogenase metallocenter assembly, probably by participating in the nickel insertion step. This function in hydrogenase biosynthesis requires chaperone activity and the presence of the metal-binding domain, but not PPIase activity.</text>
</comment>
<dbReference type="AlphaFoldDB" id="A0A1H6M4U5"/>
<dbReference type="PANTHER" id="PTHR47861">
    <property type="entry name" value="FKBP-TYPE PEPTIDYL-PROLYL CIS-TRANS ISOMERASE SLYD"/>
    <property type="match status" value="1"/>
</dbReference>
<evidence type="ECO:0000256" key="5">
    <source>
        <dbReference type="ARBA" id="ARBA00023110"/>
    </source>
</evidence>
<evidence type="ECO:0000256" key="1">
    <source>
        <dbReference type="ARBA" id="ARBA00000971"/>
    </source>
</evidence>
<evidence type="ECO:0000313" key="12">
    <source>
        <dbReference type="EMBL" id="SEH92587.1"/>
    </source>
</evidence>
<evidence type="ECO:0000256" key="2">
    <source>
        <dbReference type="ARBA" id="ARBA00004496"/>
    </source>
</evidence>
<keyword evidence="5 9" id="KW-0697">Rotamase</keyword>
<dbReference type="Pfam" id="PF00254">
    <property type="entry name" value="FKBP_C"/>
    <property type="match status" value="1"/>
</dbReference>
<dbReference type="EC" id="5.2.1.8" evidence="10"/>
<evidence type="ECO:0000313" key="13">
    <source>
        <dbReference type="Proteomes" id="UP000199634"/>
    </source>
</evidence>
<keyword evidence="4" id="KW-0963">Cytoplasm</keyword>
<comment type="subcellular location">
    <subcellularLocation>
        <location evidence="2">Cytoplasm</location>
    </subcellularLocation>
</comment>
<dbReference type="PROSITE" id="PS50059">
    <property type="entry name" value="FKBP_PPIASE"/>
    <property type="match status" value="1"/>
</dbReference>
<evidence type="ECO:0000256" key="6">
    <source>
        <dbReference type="ARBA" id="ARBA00023186"/>
    </source>
</evidence>
<dbReference type="STRING" id="1159016.SAMN02927937_02172"/>
<dbReference type="GO" id="GO:0005737">
    <property type="term" value="C:cytoplasm"/>
    <property type="evidence" value="ECO:0007669"/>
    <property type="project" value="UniProtKB-SubCell"/>
</dbReference>
<evidence type="ECO:0000256" key="7">
    <source>
        <dbReference type="ARBA" id="ARBA00023235"/>
    </source>
</evidence>
<name>A0A1H6M4U5_9FLAO</name>
<dbReference type="SUPFAM" id="SSF54534">
    <property type="entry name" value="FKBP-like"/>
    <property type="match status" value="1"/>
</dbReference>
<accession>A0A1H6M4U5</accession>
<dbReference type="RefSeq" id="WP_091100470.1">
    <property type="nucleotide sequence ID" value="NZ_FNXE01000032.1"/>
</dbReference>
<dbReference type="OrthoDB" id="9808891at2"/>
<proteinExistence type="inferred from homology"/>
<dbReference type="GO" id="GO:0003755">
    <property type="term" value="F:peptidyl-prolyl cis-trans isomerase activity"/>
    <property type="evidence" value="ECO:0007669"/>
    <property type="project" value="UniProtKB-UniRule"/>
</dbReference>
<evidence type="ECO:0000256" key="8">
    <source>
        <dbReference type="ARBA" id="ARBA00037071"/>
    </source>
</evidence>
<evidence type="ECO:0000256" key="10">
    <source>
        <dbReference type="RuleBase" id="RU003915"/>
    </source>
</evidence>
<gene>
    <name evidence="12" type="ORF">SAMN02927937_02172</name>
</gene>
<evidence type="ECO:0000259" key="11">
    <source>
        <dbReference type="PROSITE" id="PS50059"/>
    </source>
</evidence>
<dbReference type="InterPro" id="IPR001179">
    <property type="entry name" value="PPIase_FKBP_dom"/>
</dbReference>
<comment type="catalytic activity">
    <reaction evidence="1 9 10">
        <text>[protein]-peptidylproline (omega=180) = [protein]-peptidylproline (omega=0)</text>
        <dbReference type="Rhea" id="RHEA:16237"/>
        <dbReference type="Rhea" id="RHEA-COMP:10747"/>
        <dbReference type="Rhea" id="RHEA-COMP:10748"/>
        <dbReference type="ChEBI" id="CHEBI:83833"/>
        <dbReference type="ChEBI" id="CHEBI:83834"/>
        <dbReference type="EC" id="5.2.1.8"/>
    </reaction>
</comment>
<evidence type="ECO:0000256" key="9">
    <source>
        <dbReference type="PROSITE-ProRule" id="PRU00277"/>
    </source>
</evidence>
<protein>
    <recommendedName>
        <fullName evidence="10">Peptidyl-prolyl cis-trans isomerase</fullName>
        <ecNumber evidence="10">5.2.1.8</ecNumber>
    </recommendedName>
</protein>
<comment type="similarity">
    <text evidence="3 10">Belongs to the FKBP-type PPIase family.</text>
</comment>
<evidence type="ECO:0000256" key="4">
    <source>
        <dbReference type="ARBA" id="ARBA00022490"/>
    </source>
</evidence>